<name>A0A8J6NRS1_9BACT</name>
<comment type="similarity">
    <text evidence="1">Belongs to the Skp family.</text>
</comment>
<keyword evidence="3" id="KW-0175">Coiled coil</keyword>
<proteinExistence type="inferred from homology"/>
<dbReference type="PANTHER" id="PTHR35089:SF1">
    <property type="entry name" value="CHAPERONE PROTEIN SKP"/>
    <property type="match status" value="1"/>
</dbReference>
<dbReference type="SMART" id="SM00935">
    <property type="entry name" value="OmpH"/>
    <property type="match status" value="1"/>
</dbReference>
<keyword evidence="2 4" id="KW-0732">Signal</keyword>
<sequence>MRRVKTAFMATFITFCFMAASSFGADVAKIGIVDFQKILETSSAGKKAQAEISKQGKNMEADLKERGAEIDEIKKKLEREALVMSKEMREEREREIRIKINDFKTLQQKYMTDFKLLEQRHVGRIQKDLLELIEDIGKKEGYLLILEKREGGVLYAPKTNDITDKLIQIYNADFAAREKEETKTKKE</sequence>
<feature type="coiled-coil region" evidence="3">
    <location>
        <begin position="60"/>
        <end position="94"/>
    </location>
</feature>
<dbReference type="GO" id="GO:0005829">
    <property type="term" value="C:cytosol"/>
    <property type="evidence" value="ECO:0007669"/>
    <property type="project" value="TreeGrafter"/>
</dbReference>
<evidence type="ECO:0000256" key="2">
    <source>
        <dbReference type="ARBA" id="ARBA00022729"/>
    </source>
</evidence>
<dbReference type="PANTHER" id="PTHR35089">
    <property type="entry name" value="CHAPERONE PROTEIN SKP"/>
    <property type="match status" value="1"/>
</dbReference>
<evidence type="ECO:0000256" key="1">
    <source>
        <dbReference type="ARBA" id="ARBA00009091"/>
    </source>
</evidence>
<gene>
    <name evidence="5" type="ORF">H8E23_11235</name>
</gene>
<evidence type="ECO:0000256" key="4">
    <source>
        <dbReference type="SAM" id="SignalP"/>
    </source>
</evidence>
<dbReference type="Pfam" id="PF03938">
    <property type="entry name" value="OmpH"/>
    <property type="match status" value="1"/>
</dbReference>
<dbReference type="SUPFAM" id="SSF111384">
    <property type="entry name" value="OmpH-like"/>
    <property type="match status" value="1"/>
</dbReference>
<evidence type="ECO:0000313" key="5">
    <source>
        <dbReference type="EMBL" id="MBC8361961.1"/>
    </source>
</evidence>
<evidence type="ECO:0000313" key="6">
    <source>
        <dbReference type="Proteomes" id="UP000603434"/>
    </source>
</evidence>
<evidence type="ECO:0000256" key="3">
    <source>
        <dbReference type="SAM" id="Coils"/>
    </source>
</evidence>
<dbReference type="Proteomes" id="UP000603434">
    <property type="component" value="Unassembled WGS sequence"/>
</dbReference>
<feature type="signal peptide" evidence="4">
    <location>
        <begin position="1"/>
        <end position="24"/>
    </location>
</feature>
<dbReference type="EMBL" id="JACNJH010000161">
    <property type="protein sequence ID" value="MBC8361961.1"/>
    <property type="molecule type" value="Genomic_DNA"/>
</dbReference>
<dbReference type="GO" id="GO:0051082">
    <property type="term" value="F:unfolded protein binding"/>
    <property type="evidence" value="ECO:0007669"/>
    <property type="project" value="InterPro"/>
</dbReference>
<dbReference type="GO" id="GO:0050821">
    <property type="term" value="P:protein stabilization"/>
    <property type="evidence" value="ECO:0007669"/>
    <property type="project" value="TreeGrafter"/>
</dbReference>
<accession>A0A8J6NRS1</accession>
<reference evidence="5 6" key="1">
    <citation type="submission" date="2020-08" db="EMBL/GenBank/DDBJ databases">
        <title>Bridging the membrane lipid divide: bacteria of the FCB group superphylum have the potential to synthesize archaeal ether lipids.</title>
        <authorList>
            <person name="Villanueva L."/>
            <person name="Von Meijenfeldt F.A.B."/>
            <person name="Westbye A.B."/>
            <person name="Yadav S."/>
            <person name="Hopmans E.C."/>
            <person name="Dutilh B.E."/>
            <person name="Sinninghe Damste J.S."/>
        </authorList>
    </citation>
    <scope>NUCLEOTIDE SEQUENCE [LARGE SCALE GENOMIC DNA]</scope>
    <source>
        <strain evidence="5">NIOZ-UU30</strain>
    </source>
</reference>
<dbReference type="InterPro" id="IPR005632">
    <property type="entry name" value="Chaperone_Skp"/>
</dbReference>
<feature type="chain" id="PRO_5035277381" evidence="4">
    <location>
        <begin position="25"/>
        <end position="187"/>
    </location>
</feature>
<dbReference type="Gene3D" id="3.30.910.20">
    <property type="entry name" value="Skp domain"/>
    <property type="match status" value="1"/>
</dbReference>
<dbReference type="AlphaFoldDB" id="A0A8J6NRS1"/>
<comment type="caution">
    <text evidence="5">The sequence shown here is derived from an EMBL/GenBank/DDBJ whole genome shotgun (WGS) entry which is preliminary data.</text>
</comment>
<organism evidence="5 6">
    <name type="scientific">Candidatus Desulfatibia profunda</name>
    <dbReference type="NCBI Taxonomy" id="2841695"/>
    <lineage>
        <taxon>Bacteria</taxon>
        <taxon>Pseudomonadati</taxon>
        <taxon>Thermodesulfobacteriota</taxon>
        <taxon>Desulfobacteria</taxon>
        <taxon>Desulfobacterales</taxon>
        <taxon>Desulfobacterales incertae sedis</taxon>
        <taxon>Candidatus Desulfatibia</taxon>
    </lineage>
</organism>
<dbReference type="InterPro" id="IPR024930">
    <property type="entry name" value="Skp_dom_sf"/>
</dbReference>
<protein>
    <submittedName>
        <fullName evidence="5">OmpH family outer membrane protein</fullName>
    </submittedName>
</protein>